<keyword evidence="1" id="KW-0472">Membrane</keyword>
<feature type="transmembrane region" description="Helical" evidence="1">
    <location>
        <begin position="139"/>
        <end position="162"/>
    </location>
</feature>
<evidence type="ECO:0000259" key="2">
    <source>
        <dbReference type="Pfam" id="PF09835"/>
    </source>
</evidence>
<organism evidence="3 4">
    <name type="scientific">Candidatus Proximibacter danicus</name>
    <dbReference type="NCBI Taxonomy" id="2954365"/>
    <lineage>
        <taxon>Bacteria</taxon>
        <taxon>Pseudomonadati</taxon>
        <taxon>Pseudomonadota</taxon>
        <taxon>Betaproteobacteria</taxon>
        <taxon>Candidatus Proximibacter</taxon>
    </lineage>
</organism>
<name>A0A9D7K2G0_9PROT</name>
<dbReference type="EMBL" id="JADJUC010000008">
    <property type="protein sequence ID" value="MBK8524273.1"/>
    <property type="molecule type" value="Genomic_DNA"/>
</dbReference>
<sequence length="179" mass="19713">MRKKIRRFLPSHEAIHNNRWLAPFASTLLHPRLWHLNRHSAAGAVAVGLFCGLIPGPLQMLGAAACCLFFRVNLPLALATTLYTNPLTIVPLYIVAFSIGEFVLGTGIELIAPPAYDFRNPAGWINAMSAWTYGLGKPLLFGLVLLASGLAASGYCVVKAAWRWYLIRALKKRRTQTKA</sequence>
<accession>A0A9D7K2G0</accession>
<evidence type="ECO:0000313" key="3">
    <source>
        <dbReference type="EMBL" id="MBK8524273.1"/>
    </source>
</evidence>
<comment type="caution">
    <text evidence="3">The sequence shown here is derived from an EMBL/GenBank/DDBJ whole genome shotgun (WGS) entry which is preliminary data.</text>
</comment>
<dbReference type="InterPro" id="IPR018639">
    <property type="entry name" value="DUF2062"/>
</dbReference>
<proteinExistence type="predicted"/>
<feature type="domain" description="DUF2062" evidence="2">
    <location>
        <begin position="23"/>
        <end position="169"/>
    </location>
</feature>
<gene>
    <name evidence="3" type="ORF">IPL58_09195</name>
</gene>
<dbReference type="Proteomes" id="UP000886689">
    <property type="component" value="Unassembled WGS sequence"/>
</dbReference>
<evidence type="ECO:0000256" key="1">
    <source>
        <dbReference type="SAM" id="Phobius"/>
    </source>
</evidence>
<dbReference type="Pfam" id="PF09835">
    <property type="entry name" value="DUF2062"/>
    <property type="match status" value="1"/>
</dbReference>
<dbReference type="PANTHER" id="PTHR40547">
    <property type="entry name" value="SLL0298 PROTEIN"/>
    <property type="match status" value="1"/>
</dbReference>
<evidence type="ECO:0000313" key="4">
    <source>
        <dbReference type="Proteomes" id="UP000886689"/>
    </source>
</evidence>
<protein>
    <submittedName>
        <fullName evidence="3">DUF2062 domain-containing protein</fullName>
    </submittedName>
</protein>
<feature type="transmembrane region" description="Helical" evidence="1">
    <location>
        <begin position="90"/>
        <end position="112"/>
    </location>
</feature>
<dbReference type="AlphaFoldDB" id="A0A9D7K2G0"/>
<keyword evidence="1" id="KW-0812">Transmembrane</keyword>
<keyword evidence="1" id="KW-1133">Transmembrane helix</keyword>
<dbReference type="PANTHER" id="PTHR40547:SF1">
    <property type="entry name" value="SLL0298 PROTEIN"/>
    <property type="match status" value="1"/>
</dbReference>
<reference evidence="3" key="1">
    <citation type="submission" date="2020-10" db="EMBL/GenBank/DDBJ databases">
        <title>Connecting structure to function with the recovery of over 1000 high-quality activated sludge metagenome-assembled genomes encoding full-length rRNA genes using long-read sequencing.</title>
        <authorList>
            <person name="Singleton C.M."/>
            <person name="Petriglieri F."/>
            <person name="Kristensen J.M."/>
            <person name="Kirkegaard R.H."/>
            <person name="Michaelsen T.Y."/>
            <person name="Andersen M.H."/>
            <person name="Karst S.M."/>
            <person name="Dueholm M.S."/>
            <person name="Nielsen P.H."/>
            <person name="Albertsen M."/>
        </authorList>
    </citation>
    <scope>NUCLEOTIDE SEQUENCE</scope>
    <source>
        <strain evidence="3">Hirt_18-Q3-R61-65_BATAC.395</strain>
    </source>
</reference>